<evidence type="ECO:0000256" key="1">
    <source>
        <dbReference type="SAM" id="MobiDB-lite"/>
    </source>
</evidence>
<keyword evidence="3" id="KW-1185">Reference proteome</keyword>
<dbReference type="EMBL" id="JAXOVC010000005">
    <property type="protein sequence ID" value="KAK4501868.1"/>
    <property type="molecule type" value="Genomic_DNA"/>
</dbReference>
<name>A0ABR0EL52_ZASCE</name>
<feature type="region of interest" description="Disordered" evidence="1">
    <location>
        <begin position="198"/>
        <end position="236"/>
    </location>
</feature>
<proteinExistence type="predicted"/>
<evidence type="ECO:0000313" key="3">
    <source>
        <dbReference type="Proteomes" id="UP001305779"/>
    </source>
</evidence>
<dbReference type="Proteomes" id="UP001305779">
    <property type="component" value="Unassembled WGS sequence"/>
</dbReference>
<reference evidence="2 3" key="1">
    <citation type="journal article" date="2023" name="G3 (Bethesda)">
        <title>A chromosome-level genome assembly of Zasmidium syzygii isolated from banana leaves.</title>
        <authorList>
            <person name="van Westerhoven A.C."/>
            <person name="Mehrabi R."/>
            <person name="Talebi R."/>
            <person name="Steentjes M.B.F."/>
            <person name="Corcolon B."/>
            <person name="Chong P.A."/>
            <person name="Kema G.H.J."/>
            <person name="Seidl M.F."/>
        </authorList>
    </citation>
    <scope>NUCLEOTIDE SEQUENCE [LARGE SCALE GENOMIC DNA]</scope>
    <source>
        <strain evidence="2 3">P124</strain>
    </source>
</reference>
<accession>A0ABR0EL52</accession>
<gene>
    <name evidence="2" type="ORF">PRZ48_007677</name>
</gene>
<protein>
    <submittedName>
        <fullName evidence="2">Uncharacterized protein</fullName>
    </submittedName>
</protein>
<comment type="caution">
    <text evidence="2">The sequence shown here is derived from an EMBL/GenBank/DDBJ whole genome shotgun (WGS) entry which is preliminary data.</text>
</comment>
<evidence type="ECO:0000313" key="2">
    <source>
        <dbReference type="EMBL" id="KAK4501868.1"/>
    </source>
</evidence>
<organism evidence="2 3">
    <name type="scientific">Zasmidium cellare</name>
    <name type="common">Wine cellar mold</name>
    <name type="synonym">Racodium cellare</name>
    <dbReference type="NCBI Taxonomy" id="395010"/>
    <lineage>
        <taxon>Eukaryota</taxon>
        <taxon>Fungi</taxon>
        <taxon>Dikarya</taxon>
        <taxon>Ascomycota</taxon>
        <taxon>Pezizomycotina</taxon>
        <taxon>Dothideomycetes</taxon>
        <taxon>Dothideomycetidae</taxon>
        <taxon>Mycosphaerellales</taxon>
        <taxon>Mycosphaerellaceae</taxon>
        <taxon>Zasmidium</taxon>
    </lineage>
</organism>
<sequence>MTPALTFMDWLEDRRDAREYRKNGYLARHGKIPESTFKTNGMIPRVGGKKLQVESFKLRDNDGTEVWFSYNDDGRDQAWKFLEDAAEARGEMIIRPIPFKTKGVRGMVKDEFSEVLSKFGKGRREKQAQKAAVELMPTIPQTVEIVYQTPQDTVRPMLRGCHAVRPRSARSTSSIPGCVASSSGSPAIARLPSSGYDSVLADSGHSIRPNQSQENGEGNVYVGKGKGKAVEVQPED</sequence>